<reference evidence="1" key="1">
    <citation type="journal article" date="2021" name="PeerJ">
        <title>Extensive microbial diversity within the chicken gut microbiome revealed by metagenomics and culture.</title>
        <authorList>
            <person name="Gilroy R."/>
            <person name="Ravi A."/>
            <person name="Getino M."/>
            <person name="Pursley I."/>
            <person name="Horton D.L."/>
            <person name="Alikhan N.F."/>
            <person name="Baker D."/>
            <person name="Gharbi K."/>
            <person name="Hall N."/>
            <person name="Watson M."/>
            <person name="Adriaenssens E.M."/>
            <person name="Foster-Nyarko E."/>
            <person name="Jarju S."/>
            <person name="Secka A."/>
            <person name="Antonio M."/>
            <person name="Oren A."/>
            <person name="Chaudhuri R.R."/>
            <person name="La Ragione R."/>
            <person name="Hildebrand F."/>
            <person name="Pallen M.J."/>
        </authorList>
    </citation>
    <scope>NUCLEOTIDE SEQUENCE</scope>
    <source>
        <strain evidence="1">CHK179-28034</strain>
    </source>
</reference>
<proteinExistence type="predicted"/>
<reference evidence="1" key="2">
    <citation type="submission" date="2021-04" db="EMBL/GenBank/DDBJ databases">
        <authorList>
            <person name="Gilroy R."/>
        </authorList>
    </citation>
    <scope>NUCLEOTIDE SEQUENCE</scope>
    <source>
        <strain evidence="1">CHK179-28034</strain>
    </source>
</reference>
<organism evidence="1 2">
    <name type="scientific">Candidatus Anaerobutyricum stercoris</name>
    <dbReference type="NCBI Taxonomy" id="2838457"/>
    <lineage>
        <taxon>Bacteria</taxon>
        <taxon>Bacillati</taxon>
        <taxon>Bacillota</taxon>
        <taxon>Clostridia</taxon>
        <taxon>Lachnospirales</taxon>
        <taxon>Lachnospiraceae</taxon>
        <taxon>Anaerobutyricum</taxon>
    </lineage>
</organism>
<comment type="caution">
    <text evidence="1">The sequence shown here is derived from an EMBL/GenBank/DDBJ whole genome shotgun (WGS) entry which is preliminary data.</text>
</comment>
<gene>
    <name evidence="1" type="ORF">H9968_03885</name>
</gene>
<dbReference type="AlphaFoldDB" id="A0A9D2EKI2"/>
<sequence length="66" mass="7278">MFRKWLMVPAVCLAMALIMFGGVLGSTGGKATSVAGIFDSFYENYWKEQGPENGNLDIVYDEEVPL</sequence>
<evidence type="ECO:0000313" key="2">
    <source>
        <dbReference type="Proteomes" id="UP000824049"/>
    </source>
</evidence>
<name>A0A9D2EKI2_9FIRM</name>
<evidence type="ECO:0000313" key="1">
    <source>
        <dbReference type="EMBL" id="HIZ39055.1"/>
    </source>
</evidence>
<protein>
    <submittedName>
        <fullName evidence="1">Uncharacterized protein</fullName>
    </submittedName>
</protein>
<dbReference type="EMBL" id="DXBR01000040">
    <property type="protein sequence ID" value="HIZ39055.1"/>
    <property type="molecule type" value="Genomic_DNA"/>
</dbReference>
<accession>A0A9D2EKI2</accession>
<dbReference type="Proteomes" id="UP000824049">
    <property type="component" value="Unassembled WGS sequence"/>
</dbReference>